<sequence length="257" mass="27990">MRPEATPGTLHTHMSLLNHSPTFRACRALLFAAALIASLLAVAPCAQSAVKIEGTRLIYFGQDKEASLNVVNQQPRQVVVQSWITREDEDATQAVPFAVVQPLVQLDAGQHHVLRVLYAGEGLPGDRESLFWLNVMEIPLKPESPDSMQFAVRQRLKLFYRPAGLEGGSAQAVQQLAWSSPDGHSIAVTNQSAFHLSLVNLQIDSGGPAHALDDYLLLKPGERKVLDTTAPINAGTRIHFTEITDIGLQARHSAALK</sequence>
<dbReference type="RefSeq" id="WP_235616439.1">
    <property type="nucleotide sequence ID" value="NZ_CP012400.2"/>
</dbReference>
<keyword evidence="5" id="KW-0143">Chaperone</keyword>
<comment type="similarity">
    <text evidence="2">Belongs to the periplasmic pilus chaperone family.</text>
</comment>
<evidence type="ECO:0000256" key="2">
    <source>
        <dbReference type="ARBA" id="ARBA00007399"/>
    </source>
</evidence>
<name>A0ABU1CXX1_9PSED</name>
<dbReference type="Pfam" id="PF00345">
    <property type="entry name" value="PapD_N"/>
    <property type="match status" value="1"/>
</dbReference>
<reference evidence="9 10" key="1">
    <citation type="journal article" date="2023" name="Microbiol. Resour. Announc.">
        <title>Whole-genome sequence of Pseudomonas yamanorum OLsAu1 isolated from the edible ectomycorrhizal mushroom Lactarius sp. section Deliciosi.</title>
        <authorList>
            <person name="Ramirez-Mendoza R."/>
            <person name="Angeles-Argaiz R.E."/>
            <person name="Hernandez-Oaxaca D."/>
            <person name="Aguirre-Beltran L."/>
            <person name="Almaraz-Suarez J."/>
            <person name="Perez-Moreno J."/>
        </authorList>
    </citation>
    <scope>NUCLEOTIDE SEQUENCE [LARGE SCALE GENOMIC DNA]</scope>
    <source>
        <strain evidence="9 10">OLsAu1</strain>
    </source>
</reference>
<dbReference type="InterPro" id="IPR016148">
    <property type="entry name" value="Pili_assmbl_chaperone_C"/>
</dbReference>
<comment type="subcellular location">
    <subcellularLocation>
        <location evidence="1">Periplasm</location>
    </subcellularLocation>
</comment>
<keyword evidence="4" id="KW-0574">Periplasm</keyword>
<dbReference type="Pfam" id="PF02753">
    <property type="entry name" value="PapD_C"/>
    <property type="match status" value="1"/>
</dbReference>
<evidence type="ECO:0000259" key="8">
    <source>
        <dbReference type="Pfam" id="PF02753"/>
    </source>
</evidence>
<feature type="domain" description="Pili assembly chaperone C-terminal" evidence="8">
    <location>
        <begin position="188"/>
        <end position="248"/>
    </location>
</feature>
<accession>A0ABU1CXX1</accession>
<evidence type="ECO:0000259" key="7">
    <source>
        <dbReference type="Pfam" id="PF00345"/>
    </source>
</evidence>
<dbReference type="SUPFAM" id="SSF49354">
    <property type="entry name" value="PapD-like"/>
    <property type="match status" value="1"/>
</dbReference>
<dbReference type="InterPro" id="IPR050643">
    <property type="entry name" value="Periplasmic_pilus_chap"/>
</dbReference>
<dbReference type="SUPFAM" id="SSF49584">
    <property type="entry name" value="Periplasmic chaperone C-domain"/>
    <property type="match status" value="1"/>
</dbReference>
<gene>
    <name evidence="9" type="ORF">RCO22_24565</name>
</gene>
<evidence type="ECO:0000256" key="4">
    <source>
        <dbReference type="ARBA" id="ARBA00022764"/>
    </source>
</evidence>
<comment type="caution">
    <text evidence="9">The sequence shown here is derived from an EMBL/GenBank/DDBJ whole genome shotgun (WGS) entry which is preliminary data.</text>
</comment>
<organism evidence="9 10">
    <name type="scientific">Pseudomonas yamanorum</name>
    <dbReference type="NCBI Taxonomy" id="515393"/>
    <lineage>
        <taxon>Bacteria</taxon>
        <taxon>Pseudomonadati</taxon>
        <taxon>Pseudomonadota</taxon>
        <taxon>Gammaproteobacteria</taxon>
        <taxon>Pseudomonadales</taxon>
        <taxon>Pseudomonadaceae</taxon>
        <taxon>Pseudomonas</taxon>
    </lineage>
</organism>
<keyword evidence="3 6" id="KW-0732">Signal</keyword>
<evidence type="ECO:0000313" key="10">
    <source>
        <dbReference type="Proteomes" id="UP001224477"/>
    </source>
</evidence>
<dbReference type="InterPro" id="IPR013783">
    <property type="entry name" value="Ig-like_fold"/>
</dbReference>
<evidence type="ECO:0000256" key="5">
    <source>
        <dbReference type="ARBA" id="ARBA00023186"/>
    </source>
</evidence>
<dbReference type="InterPro" id="IPR001829">
    <property type="entry name" value="Pili_assmbl_chaperone_bac"/>
</dbReference>
<feature type="signal peptide" evidence="6">
    <location>
        <begin position="1"/>
        <end position="43"/>
    </location>
</feature>
<dbReference type="PANTHER" id="PTHR30251">
    <property type="entry name" value="PILUS ASSEMBLY CHAPERONE"/>
    <property type="match status" value="1"/>
</dbReference>
<dbReference type="InterPro" id="IPR036316">
    <property type="entry name" value="Pili_assmbl_chap_C_dom_sf"/>
</dbReference>
<evidence type="ECO:0000313" key="9">
    <source>
        <dbReference type="EMBL" id="MDR0192127.1"/>
    </source>
</evidence>
<evidence type="ECO:0000256" key="6">
    <source>
        <dbReference type="SAM" id="SignalP"/>
    </source>
</evidence>
<dbReference type="PRINTS" id="PR00969">
    <property type="entry name" value="CHAPERONPILI"/>
</dbReference>
<dbReference type="Gene3D" id="2.60.40.10">
    <property type="entry name" value="Immunoglobulins"/>
    <property type="match status" value="2"/>
</dbReference>
<keyword evidence="10" id="KW-1185">Reference proteome</keyword>
<dbReference type="Proteomes" id="UP001224477">
    <property type="component" value="Unassembled WGS sequence"/>
</dbReference>
<dbReference type="PANTHER" id="PTHR30251:SF2">
    <property type="entry name" value="FIMBRIAL CHAPERONE YADV-RELATED"/>
    <property type="match status" value="1"/>
</dbReference>
<evidence type="ECO:0000256" key="3">
    <source>
        <dbReference type="ARBA" id="ARBA00022729"/>
    </source>
</evidence>
<feature type="domain" description="Pili assembly chaperone N-terminal" evidence="7">
    <location>
        <begin position="50"/>
        <end position="165"/>
    </location>
</feature>
<proteinExistence type="inferred from homology"/>
<dbReference type="InterPro" id="IPR008962">
    <property type="entry name" value="PapD-like_sf"/>
</dbReference>
<evidence type="ECO:0000256" key="1">
    <source>
        <dbReference type="ARBA" id="ARBA00004418"/>
    </source>
</evidence>
<dbReference type="EMBL" id="JAVGXC010000033">
    <property type="protein sequence ID" value="MDR0192127.1"/>
    <property type="molecule type" value="Genomic_DNA"/>
</dbReference>
<protein>
    <submittedName>
        <fullName evidence="9">Molecular chaperone</fullName>
    </submittedName>
</protein>
<feature type="chain" id="PRO_5046785092" evidence="6">
    <location>
        <begin position="44"/>
        <end position="257"/>
    </location>
</feature>
<dbReference type="InterPro" id="IPR016147">
    <property type="entry name" value="Pili_assmbl_chaperone_N"/>
</dbReference>